<dbReference type="InterPro" id="IPR011598">
    <property type="entry name" value="bHLH_dom"/>
</dbReference>
<dbReference type="EMBL" id="JAANQT010002810">
    <property type="protein sequence ID" value="KAG1301809.1"/>
    <property type="molecule type" value="Genomic_DNA"/>
</dbReference>
<evidence type="ECO:0000313" key="3">
    <source>
        <dbReference type="Proteomes" id="UP000716291"/>
    </source>
</evidence>
<gene>
    <name evidence="2" type="ORF">G6F64_011471</name>
</gene>
<dbReference type="Gene3D" id="4.10.280.10">
    <property type="entry name" value="Helix-loop-helix DNA-binding domain"/>
    <property type="match status" value="1"/>
</dbReference>
<dbReference type="PANTHER" id="PTHR23042">
    <property type="entry name" value="CIRCADIAN PROTEIN CLOCK/ARNT/BMAL/PAS"/>
    <property type="match status" value="1"/>
</dbReference>
<accession>A0A9P6WZM2</accession>
<dbReference type="Pfam" id="PF00010">
    <property type="entry name" value="HLH"/>
    <property type="match status" value="1"/>
</dbReference>
<dbReference type="SUPFAM" id="SSF47459">
    <property type="entry name" value="HLH, helix-loop-helix DNA-binding domain"/>
    <property type="match status" value="1"/>
</dbReference>
<name>A0A9P6WZM2_RHIOR</name>
<dbReference type="InterPro" id="IPR050933">
    <property type="entry name" value="Circadian_TF"/>
</dbReference>
<feature type="domain" description="BHLH" evidence="1">
    <location>
        <begin position="69"/>
        <end position="122"/>
    </location>
</feature>
<dbReference type="OrthoDB" id="690068at2759"/>
<reference evidence="2" key="1">
    <citation type="journal article" date="2020" name="Microb. Genom.">
        <title>Genetic diversity of clinical and environmental Mucorales isolates obtained from an investigation of mucormycosis cases among solid organ transplant recipients.</title>
        <authorList>
            <person name="Nguyen M.H."/>
            <person name="Kaul D."/>
            <person name="Muto C."/>
            <person name="Cheng S.J."/>
            <person name="Richter R.A."/>
            <person name="Bruno V.M."/>
            <person name="Liu G."/>
            <person name="Beyhan S."/>
            <person name="Sundermann A.J."/>
            <person name="Mounaud S."/>
            <person name="Pasculle A.W."/>
            <person name="Nierman W.C."/>
            <person name="Driscoll E."/>
            <person name="Cumbie R."/>
            <person name="Clancy C.J."/>
            <person name="Dupont C.L."/>
        </authorList>
    </citation>
    <scope>NUCLEOTIDE SEQUENCE</scope>
    <source>
        <strain evidence="2">GL11</strain>
    </source>
</reference>
<dbReference type="InterPro" id="IPR036638">
    <property type="entry name" value="HLH_DNA-bd_sf"/>
</dbReference>
<comment type="caution">
    <text evidence="2">The sequence shown here is derived from an EMBL/GenBank/DDBJ whole genome shotgun (WGS) entry which is preliminary data.</text>
</comment>
<sequence>MICYSTNDHLIESKSQVTEQNSLFLNFIPNFQFNKKKDSKQTTVYRVNGVNILNRKNLDTSTVIERIQRRKENHNHIEKRRRSTMNGIIRDLSKIIPGVSPLEQKINKANVLKQALAHILDLQAQNRAIREQLEYQSAKQKDVNVSHFPHIYPNHALQPTHIYQSRSQLLPLTHPITFKPYSSQPYTTFIHHYSQ</sequence>
<organism evidence="2 3">
    <name type="scientific">Rhizopus oryzae</name>
    <name type="common">Mucormycosis agent</name>
    <name type="synonym">Rhizopus arrhizus var. delemar</name>
    <dbReference type="NCBI Taxonomy" id="64495"/>
    <lineage>
        <taxon>Eukaryota</taxon>
        <taxon>Fungi</taxon>
        <taxon>Fungi incertae sedis</taxon>
        <taxon>Mucoromycota</taxon>
        <taxon>Mucoromycotina</taxon>
        <taxon>Mucoromycetes</taxon>
        <taxon>Mucorales</taxon>
        <taxon>Mucorineae</taxon>
        <taxon>Rhizopodaceae</taxon>
        <taxon>Rhizopus</taxon>
    </lineage>
</organism>
<evidence type="ECO:0000313" key="2">
    <source>
        <dbReference type="EMBL" id="KAG1301809.1"/>
    </source>
</evidence>
<dbReference type="Proteomes" id="UP000716291">
    <property type="component" value="Unassembled WGS sequence"/>
</dbReference>
<dbReference type="PROSITE" id="PS50888">
    <property type="entry name" value="BHLH"/>
    <property type="match status" value="1"/>
</dbReference>
<protein>
    <recommendedName>
        <fullName evidence="1">BHLH domain-containing protein</fullName>
    </recommendedName>
</protein>
<dbReference type="AlphaFoldDB" id="A0A9P6WZM2"/>
<dbReference type="SMART" id="SM00353">
    <property type="entry name" value="HLH"/>
    <property type="match status" value="1"/>
</dbReference>
<keyword evidence="3" id="KW-1185">Reference proteome</keyword>
<evidence type="ECO:0000259" key="1">
    <source>
        <dbReference type="PROSITE" id="PS50888"/>
    </source>
</evidence>
<proteinExistence type="predicted"/>
<dbReference type="GO" id="GO:0046983">
    <property type="term" value="F:protein dimerization activity"/>
    <property type="evidence" value="ECO:0007669"/>
    <property type="project" value="InterPro"/>
</dbReference>